<comment type="function">
    <text evidence="1">Component of the exocyst complex involved in the docking of exocytic vesicles with fusion sites on the plasma membrane.</text>
</comment>
<protein>
    <recommendedName>
        <fullName evidence="1">Exocyst complex component SEC5</fullName>
    </recommendedName>
</protein>
<proteinExistence type="inferred from homology"/>
<keyword evidence="1" id="KW-0813">Transport</keyword>
<sequence length="174" mass="19489">ARRAASRDDADLDDAEPRSWKRVDEAELARRVREMREARAAPSVQALDQKAAAAAAARKALTSVQTLPKGVEVLDPLGLGVMDNKSLRLITEASMSSPVSREKSQGLDPSMRGMPVHHTQYPFLYYCSFLTNGIFFVHLQRKLYILLLILIPRFFSRGSTKIQVLLIWSLVLLP</sequence>
<dbReference type="PANTHER" id="PTHR13043">
    <property type="entry name" value="EXOCYST COMPLEX COMPONENT SEC5"/>
    <property type="match status" value="1"/>
</dbReference>
<evidence type="ECO:0000256" key="1">
    <source>
        <dbReference type="RuleBase" id="RU365069"/>
    </source>
</evidence>
<evidence type="ECO:0000256" key="3">
    <source>
        <dbReference type="SAM" id="Phobius"/>
    </source>
</evidence>
<reference evidence="4" key="5">
    <citation type="journal article" date="2021" name="G3 (Bethesda)">
        <title>Aegilops tauschii genome assembly Aet v5.0 features greater sequence contiguity and improved annotation.</title>
        <authorList>
            <person name="Wang L."/>
            <person name="Zhu T."/>
            <person name="Rodriguez J.C."/>
            <person name="Deal K.R."/>
            <person name="Dubcovsky J."/>
            <person name="McGuire P.E."/>
            <person name="Lux T."/>
            <person name="Spannagl M."/>
            <person name="Mayer K.F.X."/>
            <person name="Baldrich P."/>
            <person name="Meyers B.C."/>
            <person name="Huo N."/>
            <person name="Gu Y.Q."/>
            <person name="Zhou H."/>
            <person name="Devos K.M."/>
            <person name="Bennetzen J.L."/>
            <person name="Unver T."/>
            <person name="Budak H."/>
            <person name="Gulick P.J."/>
            <person name="Galiba G."/>
            <person name="Kalapos B."/>
            <person name="Nelson D.R."/>
            <person name="Li P."/>
            <person name="You F.M."/>
            <person name="Luo M.C."/>
            <person name="Dvorak J."/>
        </authorList>
    </citation>
    <scope>NUCLEOTIDE SEQUENCE [LARGE SCALE GENOMIC DNA]</scope>
    <source>
        <strain evidence="4">cv. AL8/78</strain>
    </source>
</reference>
<evidence type="ECO:0000256" key="2">
    <source>
        <dbReference type="SAM" id="MobiDB-lite"/>
    </source>
</evidence>
<keyword evidence="3" id="KW-1133">Transmembrane helix</keyword>
<feature type="region of interest" description="Disordered" evidence="2">
    <location>
        <begin position="1"/>
        <end position="20"/>
    </location>
</feature>
<keyword evidence="5" id="KW-1185">Reference proteome</keyword>
<keyword evidence="1" id="KW-0268">Exocytosis</keyword>
<reference evidence="4" key="4">
    <citation type="submission" date="2019-03" db="UniProtKB">
        <authorList>
            <consortium name="EnsemblPlants"/>
        </authorList>
    </citation>
    <scope>IDENTIFICATION</scope>
</reference>
<dbReference type="AlphaFoldDB" id="A0A453BYS7"/>
<dbReference type="GO" id="GO:0000145">
    <property type="term" value="C:exocyst"/>
    <property type="evidence" value="ECO:0007669"/>
    <property type="project" value="UniProtKB-UniRule"/>
</dbReference>
<dbReference type="Gramene" id="AET2Gv20678300.7">
    <property type="protein sequence ID" value="AET2Gv20678300.7"/>
    <property type="gene ID" value="AET2Gv20678300"/>
</dbReference>
<keyword evidence="1" id="KW-0653">Protein transport</keyword>
<reference evidence="5" key="1">
    <citation type="journal article" date="2014" name="Science">
        <title>Ancient hybridizations among the ancestral genomes of bread wheat.</title>
        <authorList>
            <consortium name="International Wheat Genome Sequencing Consortium,"/>
            <person name="Marcussen T."/>
            <person name="Sandve S.R."/>
            <person name="Heier L."/>
            <person name="Spannagl M."/>
            <person name="Pfeifer M."/>
            <person name="Jakobsen K.S."/>
            <person name="Wulff B.B."/>
            <person name="Steuernagel B."/>
            <person name="Mayer K.F."/>
            <person name="Olsen O.A."/>
        </authorList>
    </citation>
    <scope>NUCLEOTIDE SEQUENCE [LARGE SCALE GENOMIC DNA]</scope>
    <source>
        <strain evidence="5">cv. AL8/78</strain>
    </source>
</reference>
<dbReference type="Proteomes" id="UP000015105">
    <property type="component" value="Chromosome 2D"/>
</dbReference>
<keyword evidence="3" id="KW-0812">Transmembrane</keyword>
<evidence type="ECO:0000313" key="5">
    <source>
        <dbReference type="Proteomes" id="UP000015105"/>
    </source>
</evidence>
<dbReference type="GO" id="GO:0006893">
    <property type="term" value="P:Golgi to plasma membrane transport"/>
    <property type="evidence" value="ECO:0007669"/>
    <property type="project" value="UniProtKB-UniRule"/>
</dbReference>
<reference evidence="4" key="3">
    <citation type="journal article" date="2017" name="Nature">
        <title>Genome sequence of the progenitor of the wheat D genome Aegilops tauschii.</title>
        <authorList>
            <person name="Luo M.C."/>
            <person name="Gu Y.Q."/>
            <person name="Puiu D."/>
            <person name="Wang H."/>
            <person name="Twardziok S.O."/>
            <person name="Deal K.R."/>
            <person name="Huo N."/>
            <person name="Zhu T."/>
            <person name="Wang L."/>
            <person name="Wang Y."/>
            <person name="McGuire P.E."/>
            <person name="Liu S."/>
            <person name="Long H."/>
            <person name="Ramasamy R.K."/>
            <person name="Rodriguez J.C."/>
            <person name="Van S.L."/>
            <person name="Yuan L."/>
            <person name="Wang Z."/>
            <person name="Xia Z."/>
            <person name="Xiao L."/>
            <person name="Anderson O.D."/>
            <person name="Ouyang S."/>
            <person name="Liang Y."/>
            <person name="Zimin A.V."/>
            <person name="Pertea G."/>
            <person name="Qi P."/>
            <person name="Bennetzen J.L."/>
            <person name="Dai X."/>
            <person name="Dawson M.W."/>
            <person name="Muller H.G."/>
            <person name="Kugler K."/>
            <person name="Rivarola-Duarte L."/>
            <person name="Spannagl M."/>
            <person name="Mayer K.F.X."/>
            <person name="Lu F.H."/>
            <person name="Bevan M.W."/>
            <person name="Leroy P."/>
            <person name="Li P."/>
            <person name="You F.M."/>
            <person name="Sun Q."/>
            <person name="Liu Z."/>
            <person name="Lyons E."/>
            <person name="Wicker T."/>
            <person name="Salzberg S.L."/>
            <person name="Devos K.M."/>
            <person name="Dvorak J."/>
        </authorList>
    </citation>
    <scope>NUCLEOTIDE SEQUENCE [LARGE SCALE GENOMIC DNA]</scope>
    <source>
        <strain evidence="4">cv. AL8/78</strain>
    </source>
</reference>
<keyword evidence="3" id="KW-0472">Membrane</keyword>
<evidence type="ECO:0000313" key="4">
    <source>
        <dbReference type="EnsemblPlants" id="AET2Gv20678300.7"/>
    </source>
</evidence>
<name>A0A453BYS7_AEGTS</name>
<dbReference type="EnsemblPlants" id="AET2Gv20678300.7">
    <property type="protein sequence ID" value="AET2Gv20678300.7"/>
    <property type="gene ID" value="AET2Gv20678300"/>
</dbReference>
<dbReference type="PANTHER" id="PTHR13043:SF1">
    <property type="entry name" value="EXOCYST COMPLEX COMPONENT 2"/>
    <property type="match status" value="1"/>
</dbReference>
<dbReference type="GO" id="GO:0006887">
    <property type="term" value="P:exocytosis"/>
    <property type="evidence" value="ECO:0007669"/>
    <property type="project" value="UniProtKB-KW"/>
</dbReference>
<dbReference type="GO" id="GO:0015031">
    <property type="term" value="P:protein transport"/>
    <property type="evidence" value="ECO:0007669"/>
    <property type="project" value="UniProtKB-KW"/>
</dbReference>
<dbReference type="InterPro" id="IPR029175">
    <property type="entry name" value="EXOC2/Sec5"/>
</dbReference>
<comment type="similarity">
    <text evidence="1">Belongs to the SEC5 family.</text>
</comment>
<organism evidence="4 5">
    <name type="scientific">Aegilops tauschii subsp. strangulata</name>
    <name type="common">Goatgrass</name>
    <dbReference type="NCBI Taxonomy" id="200361"/>
    <lineage>
        <taxon>Eukaryota</taxon>
        <taxon>Viridiplantae</taxon>
        <taxon>Streptophyta</taxon>
        <taxon>Embryophyta</taxon>
        <taxon>Tracheophyta</taxon>
        <taxon>Spermatophyta</taxon>
        <taxon>Magnoliopsida</taxon>
        <taxon>Liliopsida</taxon>
        <taxon>Poales</taxon>
        <taxon>Poaceae</taxon>
        <taxon>BOP clade</taxon>
        <taxon>Pooideae</taxon>
        <taxon>Triticodae</taxon>
        <taxon>Triticeae</taxon>
        <taxon>Triticinae</taxon>
        <taxon>Aegilops</taxon>
    </lineage>
</organism>
<comment type="subunit">
    <text evidence="1">Component of the exocyst complex.</text>
</comment>
<accession>A0A453BYS7</accession>
<feature type="transmembrane region" description="Helical" evidence="3">
    <location>
        <begin position="121"/>
        <end position="139"/>
    </location>
</feature>
<reference evidence="5" key="2">
    <citation type="journal article" date="2017" name="Nat. Plants">
        <title>The Aegilops tauschii genome reveals multiple impacts of transposons.</title>
        <authorList>
            <person name="Zhao G."/>
            <person name="Zou C."/>
            <person name="Li K."/>
            <person name="Wang K."/>
            <person name="Li T."/>
            <person name="Gao L."/>
            <person name="Zhang X."/>
            <person name="Wang H."/>
            <person name="Yang Z."/>
            <person name="Liu X."/>
            <person name="Jiang W."/>
            <person name="Mao L."/>
            <person name="Kong X."/>
            <person name="Jiao Y."/>
            <person name="Jia J."/>
        </authorList>
    </citation>
    <scope>NUCLEOTIDE SEQUENCE [LARGE SCALE GENOMIC DNA]</scope>
    <source>
        <strain evidence="5">cv. AL8/78</strain>
    </source>
</reference>